<dbReference type="SUPFAM" id="SSF53850">
    <property type="entry name" value="Periplasmic binding protein-like II"/>
    <property type="match status" value="1"/>
</dbReference>
<sequence length="316" mass="35790">MMVEECIQMDLTLYKTLLEVAKWQNFTKASEKLGYAQSSVTSQIQKLEIEYGVEIFERIDKKMRPTPAGDILLRYAAKMLKLYEESKINVAGQTTGSFMIGTHETTLFSYMLPPFLGAFKKCFPNITITINELLENDTSRALKAGECDLGFIVDKELSDPDLIYRTIQEEEFVIVAAPDHPLAAKSAIIPEDLNGAEILMSISGGRCRKLFETMLRKHNVQYTLTYEINNYETIKKCAMHGLGLCLLPRTTVTTETQNGQLAILPLNYPNFKLNVQLCYHAKRQLSVPLTNFIQLMCETTPHERLSVEQSSTIQPL</sequence>
<dbReference type="PANTHER" id="PTHR30126:SF100">
    <property type="entry name" value="LYSR-FAMILY TRANSCRIPTIONAL REGULATOR"/>
    <property type="match status" value="1"/>
</dbReference>
<evidence type="ECO:0000313" key="6">
    <source>
        <dbReference type="EMBL" id="NOU68279.1"/>
    </source>
</evidence>
<keyword evidence="4" id="KW-0804">Transcription</keyword>
<dbReference type="CDD" id="cd05466">
    <property type="entry name" value="PBP2_LTTR_substrate"/>
    <property type="match status" value="1"/>
</dbReference>
<feature type="domain" description="HTH lysR-type" evidence="5">
    <location>
        <begin position="9"/>
        <end position="66"/>
    </location>
</feature>
<keyword evidence="3" id="KW-0238">DNA-binding</keyword>
<dbReference type="Pfam" id="PF00126">
    <property type="entry name" value="HTH_1"/>
    <property type="match status" value="1"/>
</dbReference>
<dbReference type="InterPro" id="IPR005119">
    <property type="entry name" value="LysR_subst-bd"/>
</dbReference>
<dbReference type="EMBL" id="WHNY01000075">
    <property type="protein sequence ID" value="NOU68279.1"/>
    <property type="molecule type" value="Genomic_DNA"/>
</dbReference>
<gene>
    <name evidence="6" type="ORF">GC096_30070</name>
</gene>
<dbReference type="PANTHER" id="PTHR30126">
    <property type="entry name" value="HTH-TYPE TRANSCRIPTIONAL REGULATOR"/>
    <property type="match status" value="1"/>
</dbReference>
<dbReference type="InterPro" id="IPR000847">
    <property type="entry name" value="LysR_HTH_N"/>
</dbReference>
<comment type="caution">
    <text evidence="6">The sequence shown here is derived from an EMBL/GenBank/DDBJ whole genome shotgun (WGS) entry which is preliminary data.</text>
</comment>
<evidence type="ECO:0000256" key="3">
    <source>
        <dbReference type="ARBA" id="ARBA00023125"/>
    </source>
</evidence>
<evidence type="ECO:0000259" key="5">
    <source>
        <dbReference type="PROSITE" id="PS50931"/>
    </source>
</evidence>
<keyword evidence="2" id="KW-0805">Transcription regulation</keyword>
<reference evidence="6 7" key="1">
    <citation type="submission" date="2019-10" db="EMBL/GenBank/DDBJ databases">
        <title>Description of Paenibacillus humi sp. nov.</title>
        <authorList>
            <person name="Carlier A."/>
            <person name="Qi S."/>
        </authorList>
    </citation>
    <scope>NUCLEOTIDE SEQUENCE [LARGE SCALE GENOMIC DNA]</scope>
    <source>
        <strain evidence="6 7">LMG 31461</strain>
    </source>
</reference>
<evidence type="ECO:0000256" key="1">
    <source>
        <dbReference type="ARBA" id="ARBA00009437"/>
    </source>
</evidence>
<accession>A0ABX1XIQ5</accession>
<evidence type="ECO:0000256" key="2">
    <source>
        <dbReference type="ARBA" id="ARBA00023015"/>
    </source>
</evidence>
<evidence type="ECO:0000313" key="7">
    <source>
        <dbReference type="Proteomes" id="UP000653578"/>
    </source>
</evidence>
<dbReference type="PROSITE" id="PS50931">
    <property type="entry name" value="HTH_LYSR"/>
    <property type="match status" value="1"/>
</dbReference>
<dbReference type="PRINTS" id="PR00039">
    <property type="entry name" value="HTHLYSR"/>
</dbReference>
<comment type="similarity">
    <text evidence="1">Belongs to the LysR transcriptional regulatory family.</text>
</comment>
<organism evidence="6 7">
    <name type="scientific">Paenibacillus plantarum</name>
    <dbReference type="NCBI Taxonomy" id="2654975"/>
    <lineage>
        <taxon>Bacteria</taxon>
        <taxon>Bacillati</taxon>
        <taxon>Bacillota</taxon>
        <taxon>Bacilli</taxon>
        <taxon>Bacillales</taxon>
        <taxon>Paenibacillaceae</taxon>
        <taxon>Paenibacillus</taxon>
    </lineage>
</organism>
<dbReference type="SUPFAM" id="SSF46785">
    <property type="entry name" value="Winged helix' DNA-binding domain"/>
    <property type="match status" value="1"/>
</dbReference>
<protein>
    <submittedName>
        <fullName evidence="6">LysR family transcriptional regulator</fullName>
    </submittedName>
</protein>
<evidence type="ECO:0000256" key="4">
    <source>
        <dbReference type="ARBA" id="ARBA00023163"/>
    </source>
</evidence>
<dbReference type="InterPro" id="IPR036390">
    <property type="entry name" value="WH_DNA-bd_sf"/>
</dbReference>
<proteinExistence type="inferred from homology"/>
<dbReference type="Gene3D" id="1.10.10.10">
    <property type="entry name" value="Winged helix-like DNA-binding domain superfamily/Winged helix DNA-binding domain"/>
    <property type="match status" value="1"/>
</dbReference>
<dbReference type="InterPro" id="IPR036388">
    <property type="entry name" value="WH-like_DNA-bd_sf"/>
</dbReference>
<dbReference type="Pfam" id="PF03466">
    <property type="entry name" value="LysR_substrate"/>
    <property type="match status" value="1"/>
</dbReference>
<keyword evidence="7" id="KW-1185">Reference proteome</keyword>
<dbReference type="Proteomes" id="UP000653578">
    <property type="component" value="Unassembled WGS sequence"/>
</dbReference>
<name>A0ABX1XIQ5_9BACL</name>
<dbReference type="Gene3D" id="3.40.190.290">
    <property type="match status" value="1"/>
</dbReference>